<dbReference type="EC" id="2.4.2.31" evidence="9"/>
<keyword evidence="9" id="KW-0520">NAD</keyword>
<dbReference type="SUPFAM" id="SSF56399">
    <property type="entry name" value="ADP-ribosylation"/>
    <property type="match status" value="1"/>
</dbReference>
<protein>
    <recommendedName>
        <fullName evidence="9">NAD(P)(+)--arginine ADP-ribosyltransferase</fullName>
        <ecNumber evidence="9">2.4.2.31</ecNumber>
    </recommendedName>
    <alternativeName>
        <fullName evidence="9">Mono(ADP-ribosyl)transferase</fullName>
    </alternativeName>
</protein>
<accession>A0A816D8D9</accession>
<dbReference type="GO" id="GO:0106274">
    <property type="term" value="F:NAD+-protein-arginine ADP-ribosyltransferase activity"/>
    <property type="evidence" value="ECO:0007669"/>
    <property type="project" value="UniProtKB-EC"/>
</dbReference>
<comment type="caution">
    <text evidence="10">The sequence shown here is derived from an EMBL/GenBank/DDBJ whole genome shotgun (WGS) entry which is preliminary data.</text>
</comment>
<comment type="similarity">
    <text evidence="1 9">Belongs to the Arg-specific ADP-ribosyltransferase family.</text>
</comment>
<keyword evidence="5" id="KW-0677">Repeat</keyword>
<name>A0A816D8D9_ADIRI</name>
<keyword evidence="6 8" id="KW-0802">TPR repeat</keyword>
<evidence type="ECO:0000256" key="8">
    <source>
        <dbReference type="PROSITE-ProRule" id="PRU00339"/>
    </source>
</evidence>
<reference evidence="10" key="1">
    <citation type="submission" date="2021-02" db="EMBL/GenBank/DDBJ databases">
        <authorList>
            <person name="Nowell W R."/>
        </authorList>
    </citation>
    <scope>NUCLEOTIDE SEQUENCE</scope>
</reference>
<dbReference type="PANTHER" id="PTHR45641:SF19">
    <property type="entry name" value="NEPHROCYSTIN-3"/>
    <property type="match status" value="1"/>
</dbReference>
<dbReference type="PROSITE" id="PS51996">
    <property type="entry name" value="TR_MART"/>
    <property type="match status" value="1"/>
</dbReference>
<dbReference type="InterPro" id="IPR000768">
    <property type="entry name" value="ART"/>
</dbReference>
<dbReference type="PROSITE" id="PS50005">
    <property type="entry name" value="TPR"/>
    <property type="match status" value="2"/>
</dbReference>
<dbReference type="SMART" id="SM00028">
    <property type="entry name" value="TPR"/>
    <property type="match status" value="3"/>
</dbReference>
<feature type="repeat" description="TPR" evidence="8">
    <location>
        <begin position="473"/>
        <end position="506"/>
    </location>
</feature>
<evidence type="ECO:0000256" key="1">
    <source>
        <dbReference type="ARBA" id="ARBA00009558"/>
    </source>
</evidence>
<feature type="repeat" description="TPR" evidence="8">
    <location>
        <begin position="431"/>
        <end position="464"/>
    </location>
</feature>
<dbReference type="GO" id="GO:0016779">
    <property type="term" value="F:nucleotidyltransferase activity"/>
    <property type="evidence" value="ECO:0007669"/>
    <property type="project" value="UniProtKB-KW"/>
</dbReference>
<organism evidence="10 11">
    <name type="scientific">Adineta ricciae</name>
    <name type="common">Rotifer</name>
    <dbReference type="NCBI Taxonomy" id="249248"/>
    <lineage>
        <taxon>Eukaryota</taxon>
        <taxon>Metazoa</taxon>
        <taxon>Spiralia</taxon>
        <taxon>Gnathifera</taxon>
        <taxon>Rotifera</taxon>
        <taxon>Eurotatoria</taxon>
        <taxon>Bdelloidea</taxon>
        <taxon>Adinetida</taxon>
        <taxon>Adinetidae</taxon>
        <taxon>Adineta</taxon>
    </lineage>
</organism>
<keyword evidence="11" id="KW-1185">Reference proteome</keyword>
<evidence type="ECO:0000256" key="5">
    <source>
        <dbReference type="ARBA" id="ARBA00022737"/>
    </source>
</evidence>
<dbReference type="Gene3D" id="1.25.40.10">
    <property type="entry name" value="Tetratricopeptide repeat domain"/>
    <property type="match status" value="1"/>
</dbReference>
<evidence type="ECO:0000256" key="7">
    <source>
        <dbReference type="ARBA" id="ARBA00047597"/>
    </source>
</evidence>
<dbReference type="PANTHER" id="PTHR45641">
    <property type="entry name" value="TETRATRICOPEPTIDE REPEAT PROTEIN (AFU_ORTHOLOGUE AFUA_6G03870)"/>
    <property type="match status" value="1"/>
</dbReference>
<evidence type="ECO:0000313" key="10">
    <source>
        <dbReference type="EMBL" id="CAF1632520.1"/>
    </source>
</evidence>
<dbReference type="PROSITE" id="PS50293">
    <property type="entry name" value="TPR_REGION"/>
    <property type="match status" value="1"/>
</dbReference>
<keyword evidence="4" id="KW-0548">Nucleotidyltransferase</keyword>
<dbReference type="Gene3D" id="3.90.176.10">
    <property type="entry name" value="Toxin ADP-ribosyltransferase, Chain A, domain 1"/>
    <property type="match status" value="1"/>
</dbReference>
<evidence type="ECO:0000256" key="9">
    <source>
        <dbReference type="RuleBase" id="RU361228"/>
    </source>
</evidence>
<dbReference type="InterPro" id="IPR011990">
    <property type="entry name" value="TPR-like_helical_dom_sf"/>
</dbReference>
<evidence type="ECO:0000256" key="3">
    <source>
        <dbReference type="ARBA" id="ARBA00022679"/>
    </source>
</evidence>
<dbReference type="Proteomes" id="UP000663828">
    <property type="component" value="Unassembled WGS sequence"/>
</dbReference>
<evidence type="ECO:0000256" key="4">
    <source>
        <dbReference type="ARBA" id="ARBA00022695"/>
    </source>
</evidence>
<feature type="non-terminal residue" evidence="10">
    <location>
        <position position="1"/>
    </location>
</feature>
<dbReference type="Pfam" id="PF01129">
    <property type="entry name" value="ART"/>
    <property type="match status" value="1"/>
</dbReference>
<dbReference type="AlphaFoldDB" id="A0A816D8D9"/>
<dbReference type="InterPro" id="IPR019734">
    <property type="entry name" value="TPR_rpt"/>
</dbReference>
<evidence type="ECO:0000256" key="2">
    <source>
        <dbReference type="ARBA" id="ARBA00022676"/>
    </source>
</evidence>
<proteinExistence type="inferred from homology"/>
<dbReference type="SUPFAM" id="SSF48452">
    <property type="entry name" value="TPR-like"/>
    <property type="match status" value="1"/>
</dbReference>
<comment type="catalytic activity">
    <reaction evidence="7 9">
        <text>L-arginyl-[protein] + NAD(+) = N(omega)-(ADP-D-ribosyl)-L-arginyl-[protein] + nicotinamide + H(+)</text>
        <dbReference type="Rhea" id="RHEA:19149"/>
        <dbReference type="Rhea" id="RHEA-COMP:10532"/>
        <dbReference type="Rhea" id="RHEA-COMP:15087"/>
        <dbReference type="ChEBI" id="CHEBI:15378"/>
        <dbReference type="ChEBI" id="CHEBI:17154"/>
        <dbReference type="ChEBI" id="CHEBI:29965"/>
        <dbReference type="ChEBI" id="CHEBI:57540"/>
        <dbReference type="ChEBI" id="CHEBI:142554"/>
        <dbReference type="EC" id="2.4.2.31"/>
    </reaction>
</comment>
<dbReference type="EMBL" id="CAJNOR010008386">
    <property type="protein sequence ID" value="CAF1632520.1"/>
    <property type="molecule type" value="Genomic_DNA"/>
</dbReference>
<sequence length="544" mass="64007">MAQEIRWRTILDDYIVVWLFESDQIRTNSEINQLFPATNTLKIFHQSNDCIDYTQQAVNESVILVISDFFIPEVLPEVHDLRQLHSFYVLDSNTGEYNISYMKSRGLFSNFQSVCDQFREDIHLVEETAIPVSILSSQAVSNADLNTLDPSFMYSQILKQILLEFNDNEQARRAFIQLCREQYIDNARELVIINQFEHDYERHSPAWWYTRECFLYKMLNKALRTQNFDISYQIGFFIRDLHRQIEQLHENPITDTPQILYRGQGMLIDEFKQLKKSKGGLLSFNNFLSTSTSRDTSLRFARRSLNTEGLVSILFEIQVDPAIRSIPYGSLRGVSYYPTENEVLFSMHSVFRINDIEHMHDRIWNIQLQLTKDTDLQLCKLTDYMRKQICGPNAIHRLASFMMTVRKWDTAKDVFETMLVNGEGRNANELSYISHNLGWIYEEKGDLDKSLEYYRKSIDFDLTYVPHNHTQLAPTYANMACLFEKQNKFDLAMEHYQRALTIELECSSPDQNKIASRYMNMGDLLRQLERLEEARENVKRALDI</sequence>
<keyword evidence="9" id="KW-0521">NADP</keyword>
<dbReference type="Pfam" id="PF13181">
    <property type="entry name" value="TPR_8"/>
    <property type="match status" value="3"/>
</dbReference>
<keyword evidence="3 9" id="KW-0808">Transferase</keyword>
<gene>
    <name evidence="10" type="ORF">XAT740_LOCUS51899</name>
</gene>
<keyword evidence="2 9" id="KW-0328">Glycosyltransferase</keyword>
<evidence type="ECO:0000256" key="6">
    <source>
        <dbReference type="ARBA" id="ARBA00022803"/>
    </source>
</evidence>
<evidence type="ECO:0000313" key="11">
    <source>
        <dbReference type="Proteomes" id="UP000663828"/>
    </source>
</evidence>